<dbReference type="STRING" id="887929.HMP0721_0386"/>
<dbReference type="HOGENOM" id="CLU_065947_4_2_9"/>
<dbReference type="Pfam" id="PF01863">
    <property type="entry name" value="YgjP-like"/>
    <property type="match status" value="1"/>
</dbReference>
<dbReference type="eggNOG" id="COG1451">
    <property type="taxonomic scope" value="Bacteria"/>
</dbReference>
<dbReference type="InterPro" id="IPR002725">
    <property type="entry name" value="YgjP-like_metallopeptidase"/>
</dbReference>
<reference evidence="2 3" key="1">
    <citation type="submission" date="2010-12" db="EMBL/GenBank/DDBJ databases">
        <authorList>
            <person name="Muzny D."/>
            <person name="Qin X."/>
            <person name="Deng J."/>
            <person name="Jiang H."/>
            <person name="Liu Y."/>
            <person name="Qu J."/>
            <person name="Song X.-Z."/>
            <person name="Zhang L."/>
            <person name="Thornton R."/>
            <person name="Coyle M."/>
            <person name="Francisco L."/>
            <person name="Jackson L."/>
            <person name="Javaid M."/>
            <person name="Korchina V."/>
            <person name="Kovar C."/>
            <person name="Mata R."/>
            <person name="Mathew T."/>
            <person name="Ngo R."/>
            <person name="Nguyen L."/>
            <person name="Nguyen N."/>
            <person name="Okwuonu G."/>
            <person name="Ongeri F."/>
            <person name="Pham C."/>
            <person name="Simmons D."/>
            <person name="Wilczek-Boney K."/>
            <person name="Hale W."/>
            <person name="Jakkamsetti A."/>
            <person name="Pham P."/>
            <person name="Ruth R."/>
            <person name="San Lucas F."/>
            <person name="Warren J."/>
            <person name="Zhang J."/>
            <person name="Zhao Z."/>
            <person name="Zhou C."/>
            <person name="Zhu D."/>
            <person name="Lee S."/>
            <person name="Bess C."/>
            <person name="Blankenburg K."/>
            <person name="Forbes L."/>
            <person name="Fu Q."/>
            <person name="Gubbala S."/>
            <person name="Hirani K."/>
            <person name="Jayaseelan J.C."/>
            <person name="Lara F."/>
            <person name="Munidasa M."/>
            <person name="Palculict T."/>
            <person name="Patil S."/>
            <person name="Pu L.-L."/>
            <person name="Saada N."/>
            <person name="Tang L."/>
            <person name="Weissenberger G."/>
            <person name="Zhu Y."/>
            <person name="Hemphill L."/>
            <person name="Shang Y."/>
            <person name="Youmans B."/>
            <person name="Ayvaz T."/>
            <person name="Ross M."/>
            <person name="Santibanez J."/>
            <person name="Aqrawi P."/>
            <person name="Gross S."/>
            <person name="Joshi V."/>
            <person name="Fowler G."/>
            <person name="Nazareth L."/>
            <person name="Reid J."/>
            <person name="Worley K."/>
            <person name="Petrosino J."/>
            <person name="Highlander S."/>
            <person name="Gibbs R."/>
        </authorList>
    </citation>
    <scope>NUCLEOTIDE SEQUENCE [LARGE SCALE GENOMIC DNA]</scope>
    <source>
        <strain evidence="2 3">ATCC 23263</strain>
    </source>
</reference>
<dbReference type="AlphaFoldDB" id="E6MEF3"/>
<dbReference type="RefSeq" id="WP_006597805.1">
    <property type="nucleotide sequence ID" value="NZ_GL622359.1"/>
</dbReference>
<dbReference type="Gene3D" id="3.30.2010.10">
    <property type="entry name" value="Metalloproteases ('zincins'), catalytic domain"/>
    <property type="match status" value="1"/>
</dbReference>
<gene>
    <name evidence="2" type="ORF">HMP0721_0386</name>
</gene>
<keyword evidence="3" id="KW-1185">Reference proteome</keyword>
<name>E6MEF3_9FIRM</name>
<feature type="domain" description="YgjP-like metallopeptidase" evidence="1">
    <location>
        <begin position="10"/>
        <end position="196"/>
    </location>
</feature>
<evidence type="ECO:0000313" key="2">
    <source>
        <dbReference type="EMBL" id="EFV02478.1"/>
    </source>
</evidence>
<accession>E6MEF3</accession>
<dbReference type="EMBL" id="AEQN01000007">
    <property type="protein sequence ID" value="EFV02478.1"/>
    <property type="molecule type" value="Genomic_DNA"/>
</dbReference>
<proteinExistence type="predicted"/>
<organism evidence="2 3">
    <name type="scientific">Pseudoramibacter alactolyticus ATCC 23263</name>
    <dbReference type="NCBI Taxonomy" id="887929"/>
    <lineage>
        <taxon>Bacteria</taxon>
        <taxon>Bacillati</taxon>
        <taxon>Bacillota</taxon>
        <taxon>Clostridia</taxon>
        <taxon>Eubacteriales</taxon>
        <taxon>Eubacteriaceae</taxon>
        <taxon>Pseudoramibacter</taxon>
    </lineage>
</organism>
<dbReference type="PANTHER" id="PTHR30399">
    <property type="entry name" value="UNCHARACTERIZED PROTEIN YGJP"/>
    <property type="match status" value="1"/>
</dbReference>
<sequence length="201" mass="23146">MRLSINFSYNILIERQDDMNNSQLRQPVMPEHCKDYHFVTGEKHKYLGRYYTLVVQPIGDGEVPQVALRGEYLYLSAKEPADIAANAGILDTWYQKQAEAVFTPIVAEAVVKAIPYNHKRLPQLRIYRMDNQWGACNPKTGVLILNLELIKVPEACIAFVAQHEVLHLSFPSHNNAFFSALKTLMPNWMEREKTLRTLYPI</sequence>
<comment type="caution">
    <text evidence="2">The sequence shown here is derived from an EMBL/GenBank/DDBJ whole genome shotgun (WGS) entry which is preliminary data.</text>
</comment>
<protein>
    <recommendedName>
        <fullName evidence="1">YgjP-like metallopeptidase domain-containing protein</fullName>
    </recommendedName>
</protein>
<dbReference type="InterPro" id="IPR053136">
    <property type="entry name" value="UTP_pyrophosphatase-like"/>
</dbReference>
<evidence type="ECO:0000259" key="1">
    <source>
        <dbReference type="Pfam" id="PF01863"/>
    </source>
</evidence>
<dbReference type="PANTHER" id="PTHR30399:SF1">
    <property type="entry name" value="UTP PYROPHOSPHATASE"/>
    <property type="match status" value="1"/>
</dbReference>
<evidence type="ECO:0000313" key="3">
    <source>
        <dbReference type="Proteomes" id="UP000004754"/>
    </source>
</evidence>
<dbReference type="Proteomes" id="UP000004754">
    <property type="component" value="Unassembled WGS sequence"/>
</dbReference>